<proteinExistence type="predicted"/>
<name>A0A3B0MEC3_9RHOB</name>
<reference evidence="2" key="1">
    <citation type="submission" date="2018-08" db="EMBL/GenBank/DDBJ databases">
        <authorList>
            <person name="Rodrigo-Torres L."/>
            <person name="Arahal R. D."/>
            <person name="Lucena T."/>
        </authorList>
    </citation>
    <scope>NUCLEOTIDE SEQUENCE [LARGE SCALE GENOMIC DNA]</scope>
    <source>
        <strain evidence="2">CECT 7235</strain>
    </source>
</reference>
<dbReference type="Proteomes" id="UP000272908">
    <property type="component" value="Unassembled WGS sequence"/>
</dbReference>
<gene>
    <name evidence="1" type="ORF">ROE7235_03904</name>
</gene>
<organism evidence="1 2">
    <name type="scientific">Roseinatronobacter ekhonensis</name>
    <dbReference type="NCBI Taxonomy" id="254356"/>
    <lineage>
        <taxon>Bacteria</taxon>
        <taxon>Pseudomonadati</taxon>
        <taxon>Pseudomonadota</taxon>
        <taxon>Alphaproteobacteria</taxon>
        <taxon>Rhodobacterales</taxon>
        <taxon>Paracoccaceae</taxon>
        <taxon>Roseinatronobacter</taxon>
    </lineage>
</organism>
<protein>
    <submittedName>
        <fullName evidence="1">Uncharacterized protein</fullName>
    </submittedName>
</protein>
<dbReference type="AlphaFoldDB" id="A0A3B0MEC3"/>
<evidence type="ECO:0000313" key="2">
    <source>
        <dbReference type="Proteomes" id="UP000272908"/>
    </source>
</evidence>
<accession>A0A3B0MEC3</accession>
<evidence type="ECO:0000313" key="1">
    <source>
        <dbReference type="EMBL" id="SUZ34122.1"/>
    </source>
</evidence>
<keyword evidence="2" id="KW-1185">Reference proteome</keyword>
<sequence>MRLHGGALGLDERSAFPRRAARIVNRQEAAFFTARRMSQIFVLRRVDVQPVPQVGRIEPGHHAGARDLVHPRCPILVALELQLAGLGVSSQTFCTHQPQTALRLGRLADRRARIAFIEHGAEAAPPCDLGPAPLAQIVLLNALFNDPQEFVQGHGAVAVVFGLGVNRVSGPGPFKAWVARNRVAHVPKGALDGLGLAAIGGRPMDFTAQADEQPRYVILAHLEAEPRLRAARDQLGREFAPVIQDHMVGDAPIFDHVTCGQHHAAGIGSQVQTPRQDQTRVNILKRHHLRAHGLVFAGPAHEDVEFVIVGIDHFHRAQCRLVAHLRREHLFQPFQTIARQNLGRACDCFLVAPPGSVFRGDLPALALRHPHGAAIAGRKTRARQTQVVGFQPVHELGIDLVTGIGALGSAVARGQIGQAIIAPHTLYHRQPVPDAARAHALRSCHALNGHMPPQLILQRVY</sequence>
<dbReference type="EMBL" id="UIHC01000151">
    <property type="protein sequence ID" value="SUZ34122.1"/>
    <property type="molecule type" value="Genomic_DNA"/>
</dbReference>